<dbReference type="PROSITE" id="PS51257">
    <property type="entry name" value="PROKAR_LIPOPROTEIN"/>
    <property type="match status" value="1"/>
</dbReference>
<reference evidence="2" key="1">
    <citation type="submission" date="2010-07" db="EMBL/GenBank/DDBJ databases">
        <authorList>
            <person name="Muzny D."/>
            <person name="Qin X."/>
            <person name="Deng J."/>
            <person name="Jiang H."/>
            <person name="Liu Y."/>
            <person name="Qu J."/>
            <person name="Song X.-Z."/>
            <person name="Zhang L."/>
            <person name="Thornton R."/>
            <person name="Coyle M."/>
            <person name="Francisco L."/>
            <person name="Jackson L."/>
            <person name="Javaid M."/>
            <person name="Korchina V."/>
            <person name="Kovar C."/>
            <person name="Mata R."/>
            <person name="Mathew T."/>
            <person name="Ngo R."/>
            <person name="Nguyen L."/>
            <person name="Nguyen N."/>
            <person name="Okwuonu G."/>
            <person name="Ongeri F."/>
            <person name="Pham C."/>
            <person name="Simmons D."/>
            <person name="Wilczek-Boney K."/>
            <person name="Hale W."/>
            <person name="Jakkamsetti A."/>
            <person name="Pham P."/>
            <person name="Ruth R."/>
            <person name="San Lucas F."/>
            <person name="Warren J."/>
            <person name="Zhang J."/>
            <person name="Zhao Z."/>
            <person name="Zhou C."/>
            <person name="Zhu D."/>
            <person name="Lee S."/>
            <person name="Bess C."/>
            <person name="Blankenburg K."/>
            <person name="Forbes L."/>
            <person name="Fu Q."/>
            <person name="Gubbala S."/>
            <person name="Hirani K."/>
            <person name="Jayaseelan J.C."/>
            <person name="Lara F."/>
            <person name="Munidasa M."/>
            <person name="Palculict T."/>
            <person name="Patil S."/>
            <person name="Pu L.-L."/>
            <person name="Saada N."/>
            <person name="Tang L."/>
            <person name="Weissenberger G."/>
            <person name="Zhu Y."/>
            <person name="Hemphill L."/>
            <person name="Shang Y."/>
            <person name="Youmans B."/>
            <person name="Ayvaz T."/>
            <person name="Ross M."/>
            <person name="Santibanez J."/>
            <person name="Aqrawi P."/>
            <person name="Gross S."/>
            <person name="Joshi V."/>
            <person name="Fowler G."/>
            <person name="Nazareth L."/>
            <person name="Reid J."/>
            <person name="Worley K."/>
            <person name="Petrosino J."/>
            <person name="Highlander S."/>
            <person name="Gibbs R."/>
        </authorList>
    </citation>
    <scope>NUCLEOTIDE SEQUENCE [LARGE SCALE GENOMIC DNA]</scope>
    <source>
        <strain evidence="2">DSM 16973</strain>
    </source>
</reference>
<dbReference type="AlphaFoldDB" id="E0NQG8"/>
<gene>
    <name evidence="2" type="ORF">HMPREF0658_0419</name>
</gene>
<dbReference type="STRING" id="862515.HMPREF0658_0419"/>
<dbReference type="RefSeq" id="WP_006948177.1">
    <property type="nucleotide sequence ID" value="NZ_BAJI01000020.1"/>
</dbReference>
<comment type="caution">
    <text evidence="2">The sequence shown here is derived from an EMBL/GenBank/DDBJ whole genome shotgun (WGS) entry which is preliminary data.</text>
</comment>
<evidence type="ECO:0000256" key="1">
    <source>
        <dbReference type="SAM" id="SignalP"/>
    </source>
</evidence>
<dbReference type="Proteomes" id="UP000004394">
    <property type="component" value="Unassembled WGS sequence"/>
</dbReference>
<evidence type="ECO:0008006" key="4">
    <source>
        <dbReference type="Google" id="ProtNLM"/>
    </source>
</evidence>
<dbReference type="EMBL" id="AEEI01000017">
    <property type="protein sequence ID" value="EFM02658.1"/>
    <property type="molecule type" value="Genomic_DNA"/>
</dbReference>
<evidence type="ECO:0000313" key="2">
    <source>
        <dbReference type="EMBL" id="EFM02658.1"/>
    </source>
</evidence>
<feature type="chain" id="PRO_5003138164" description="DUF4876 domain-containing protein" evidence="1">
    <location>
        <begin position="25"/>
        <end position="437"/>
    </location>
</feature>
<dbReference type="HOGENOM" id="CLU_046268_1_0_10"/>
<dbReference type="Pfam" id="PF16215">
    <property type="entry name" value="DUF4876"/>
    <property type="match status" value="1"/>
</dbReference>
<dbReference type="eggNOG" id="ENOG502Z9BC">
    <property type="taxonomic scope" value="Bacteria"/>
</dbReference>
<keyword evidence="1" id="KW-0732">Signal</keyword>
<protein>
    <recommendedName>
        <fullName evidence="4">DUF4876 domain-containing protein</fullName>
    </recommendedName>
</protein>
<organism evidence="2 3">
    <name type="scientific">Hoylesella marshii DSM 16973 = JCM 13450</name>
    <dbReference type="NCBI Taxonomy" id="862515"/>
    <lineage>
        <taxon>Bacteria</taxon>
        <taxon>Pseudomonadati</taxon>
        <taxon>Bacteroidota</taxon>
        <taxon>Bacteroidia</taxon>
        <taxon>Bacteroidales</taxon>
        <taxon>Prevotellaceae</taxon>
        <taxon>Hoylesella</taxon>
    </lineage>
</organism>
<dbReference type="BioCyc" id="PMAR862515-HMP:GMOO-430-MONOMER"/>
<accession>E0NQG8</accession>
<proteinExistence type="predicted"/>
<feature type="signal peptide" evidence="1">
    <location>
        <begin position="1"/>
        <end position="24"/>
    </location>
</feature>
<sequence>MKMKKLFYYSMLMFAVMTAITSCSDDDKNDPVKQIKQTKVGLEMTIPQELSGVTQLKDIQVKFYNVTTGRDVTFNQKDVEFELEGGKLKTTYRLDSVKVAEGLYNIDLDGTIVFADTKKATRKLHATAMNLNLVPSAAGIDPSAKLEGFLANVSNGFVISEICVSGPLTPKGKQYIGDAYFRITNRSDETLYADGLFIAESEFNQMLQQDYKPDVRSTYMPIDYLTRVPGTHGVDKKYPVKPGESILICDNAINHKDKDHNPNSWDLSKANFEWYDESTNPAFTDIDNPNVENMIRLFTTSLTIWIPHNRGFKSYAIGFLTVDDNTFTTKEEYKYDYSYTFVSGSYKKEMNFNAMKIPNTWIIDAVNLAIKDQKKWDLIAPSLDYGYTWVCEVDRDKNRYGKAVRRKFNATTKKLQDTNDSGDDFERVEADPFHVFK</sequence>
<dbReference type="InterPro" id="IPR032627">
    <property type="entry name" value="DUF4876"/>
</dbReference>
<name>E0NQG8_9BACT</name>
<keyword evidence="3" id="KW-1185">Reference proteome</keyword>
<dbReference type="OrthoDB" id="1409865at2"/>
<evidence type="ECO:0000313" key="3">
    <source>
        <dbReference type="Proteomes" id="UP000004394"/>
    </source>
</evidence>